<evidence type="ECO:0000256" key="1">
    <source>
        <dbReference type="ARBA" id="ARBA00006926"/>
    </source>
</evidence>
<comment type="similarity">
    <text evidence="1 4">Belongs to the glutathione peroxidase family.</text>
</comment>
<dbReference type="HOGENOM" id="CLU_029507_1_0_5"/>
<dbReference type="PANTHER" id="PTHR11592">
    <property type="entry name" value="GLUTATHIONE PEROXIDASE"/>
    <property type="match status" value="1"/>
</dbReference>
<dbReference type="Proteomes" id="UP000018542">
    <property type="component" value="Chromosome"/>
</dbReference>
<organism evidence="6 7">
    <name type="scientific">Hyphomicrobium nitrativorans NL23</name>
    <dbReference type="NCBI Taxonomy" id="1029756"/>
    <lineage>
        <taxon>Bacteria</taxon>
        <taxon>Pseudomonadati</taxon>
        <taxon>Pseudomonadota</taxon>
        <taxon>Alphaproteobacteria</taxon>
        <taxon>Hyphomicrobiales</taxon>
        <taxon>Hyphomicrobiaceae</taxon>
        <taxon>Hyphomicrobium</taxon>
    </lineage>
</organism>
<gene>
    <name evidence="6" type="ORF">W911_08595</name>
</gene>
<dbReference type="PROSITE" id="PS00460">
    <property type="entry name" value="GLUTATHIONE_PEROXID_1"/>
    <property type="match status" value="1"/>
</dbReference>
<accession>V5SEQ3</accession>
<dbReference type="GO" id="GO:0034599">
    <property type="term" value="P:cellular response to oxidative stress"/>
    <property type="evidence" value="ECO:0007669"/>
    <property type="project" value="TreeGrafter"/>
</dbReference>
<evidence type="ECO:0000256" key="3">
    <source>
        <dbReference type="ARBA" id="ARBA00023002"/>
    </source>
</evidence>
<dbReference type="GO" id="GO:0004601">
    <property type="term" value="F:peroxidase activity"/>
    <property type="evidence" value="ECO:0007669"/>
    <property type="project" value="UniProtKB-KW"/>
</dbReference>
<dbReference type="EMBL" id="CP006912">
    <property type="protein sequence ID" value="AHB48439.1"/>
    <property type="molecule type" value="Genomic_DNA"/>
</dbReference>
<dbReference type="SUPFAM" id="SSF52833">
    <property type="entry name" value="Thioredoxin-like"/>
    <property type="match status" value="1"/>
</dbReference>
<evidence type="ECO:0000256" key="4">
    <source>
        <dbReference type="RuleBase" id="RU000499"/>
    </source>
</evidence>
<dbReference type="InterPro" id="IPR036249">
    <property type="entry name" value="Thioredoxin-like_sf"/>
</dbReference>
<proteinExistence type="inferred from homology"/>
<evidence type="ECO:0000259" key="5">
    <source>
        <dbReference type="PROSITE" id="PS51352"/>
    </source>
</evidence>
<evidence type="ECO:0000313" key="7">
    <source>
        <dbReference type="Proteomes" id="UP000018542"/>
    </source>
</evidence>
<dbReference type="PATRIC" id="fig|1029756.8.peg.1795"/>
<dbReference type="AlphaFoldDB" id="V5SEQ3"/>
<keyword evidence="2 4" id="KW-0575">Peroxidase</keyword>
<reference evidence="6 7" key="1">
    <citation type="journal article" date="2014" name="Genome Announc.">
        <title>Complete Genome Sequence of Hyphomicrobium nitrativorans Strain NL23, a Denitrifying Bacterium Isolated from Biofilm of a Methanol-Fed Denitrification System Treating Seawater at the Montreal Biodome.</title>
        <authorList>
            <person name="Martineau C."/>
            <person name="Villeneuve C."/>
            <person name="Mauffrey F."/>
            <person name="Villemur R."/>
        </authorList>
    </citation>
    <scope>NUCLEOTIDE SEQUENCE [LARGE SCALE GENOMIC DNA]</scope>
    <source>
        <strain evidence="6">NL23</strain>
    </source>
</reference>
<evidence type="ECO:0000256" key="2">
    <source>
        <dbReference type="ARBA" id="ARBA00022559"/>
    </source>
</evidence>
<dbReference type="Pfam" id="PF00255">
    <property type="entry name" value="GSHPx"/>
    <property type="match status" value="1"/>
</dbReference>
<dbReference type="InterPro" id="IPR029759">
    <property type="entry name" value="GPX_AS"/>
</dbReference>
<keyword evidence="3 4" id="KW-0560">Oxidoreductase</keyword>
<dbReference type="KEGG" id="hni:W911_08595"/>
<dbReference type="PANTHER" id="PTHR11592:SF78">
    <property type="entry name" value="GLUTATHIONE PEROXIDASE"/>
    <property type="match status" value="1"/>
</dbReference>
<name>V5SEQ3_9HYPH</name>
<dbReference type="InterPro" id="IPR000889">
    <property type="entry name" value="Glutathione_peroxidase"/>
</dbReference>
<feature type="domain" description="Thioredoxin" evidence="5">
    <location>
        <begin position="68"/>
        <end position="229"/>
    </location>
</feature>
<sequence length="238" mass="25593">MDETLPAFGGAAHKVQGGGFVRVPESLQYKAACDPIGRSDKQMKKLVTLAALIAAPLGLAAGAASGDDAVSKTAWDFEFTSIDGQPMPLADYRGQVLLVVNTASMCGFTKQYSGLQALHEKYEAQGFKVVGVPSNDFGSQEPKAAGEIKDFCETTFGVTFPMTDKSEVTGSEAHPFYAWAREELGWLNAPKWNFHKYLVGRDGALVTSFFSQTTPESEKVIRAVEAELAKAKDQAALD</sequence>
<keyword evidence="7" id="KW-1185">Reference proteome</keyword>
<dbReference type="CDD" id="cd00340">
    <property type="entry name" value="GSH_Peroxidase"/>
    <property type="match status" value="1"/>
</dbReference>
<dbReference type="STRING" id="1029756.W911_08595"/>
<dbReference type="PROSITE" id="PS51352">
    <property type="entry name" value="THIOREDOXIN_2"/>
    <property type="match status" value="1"/>
</dbReference>
<dbReference type="InterPro" id="IPR013766">
    <property type="entry name" value="Thioredoxin_domain"/>
</dbReference>
<dbReference type="Gene3D" id="3.40.30.10">
    <property type="entry name" value="Glutaredoxin"/>
    <property type="match status" value="1"/>
</dbReference>
<dbReference type="PROSITE" id="PS51355">
    <property type="entry name" value="GLUTATHIONE_PEROXID_3"/>
    <property type="match status" value="1"/>
</dbReference>
<evidence type="ECO:0000313" key="6">
    <source>
        <dbReference type="EMBL" id="AHB48439.1"/>
    </source>
</evidence>
<protein>
    <recommendedName>
        <fullName evidence="4">Glutathione peroxidase</fullName>
    </recommendedName>
</protein>
<dbReference type="PRINTS" id="PR01011">
    <property type="entry name" value="GLUTPROXDASE"/>
</dbReference>